<feature type="compositionally biased region" description="Polar residues" evidence="1">
    <location>
        <begin position="527"/>
        <end position="541"/>
    </location>
</feature>
<reference evidence="3 4" key="1">
    <citation type="journal article" date="2022" name="bioRxiv">
        <title>Genomics of Preaxostyla Flagellates Illuminates Evolutionary Transitions and the Path Towards Mitochondrial Loss.</title>
        <authorList>
            <person name="Novak L.V.F."/>
            <person name="Treitli S.C."/>
            <person name="Pyrih J."/>
            <person name="Halakuc P."/>
            <person name="Pipaliya S.V."/>
            <person name="Vacek V."/>
            <person name="Brzon O."/>
            <person name="Soukal P."/>
            <person name="Eme L."/>
            <person name="Dacks J.B."/>
            <person name="Karnkowska A."/>
            <person name="Elias M."/>
            <person name="Hampl V."/>
        </authorList>
    </citation>
    <scope>NUCLEOTIDE SEQUENCE [LARGE SCALE GENOMIC DNA]</scope>
    <source>
        <strain evidence="3">NAU3</strain>
        <tissue evidence="3">Gut</tissue>
    </source>
</reference>
<evidence type="ECO:0000313" key="4">
    <source>
        <dbReference type="Proteomes" id="UP001281761"/>
    </source>
</evidence>
<feature type="compositionally biased region" description="Basic and acidic residues" evidence="1">
    <location>
        <begin position="496"/>
        <end position="507"/>
    </location>
</feature>
<accession>A0ABQ9Y9X1</accession>
<feature type="transmembrane region" description="Helical" evidence="2">
    <location>
        <begin position="172"/>
        <end position="193"/>
    </location>
</feature>
<comment type="caution">
    <text evidence="3">The sequence shown here is derived from an EMBL/GenBank/DDBJ whole genome shotgun (WGS) entry which is preliminary data.</text>
</comment>
<feature type="transmembrane region" description="Helical" evidence="2">
    <location>
        <begin position="97"/>
        <end position="125"/>
    </location>
</feature>
<feature type="compositionally biased region" description="Low complexity" evidence="1">
    <location>
        <begin position="430"/>
        <end position="450"/>
    </location>
</feature>
<proteinExistence type="predicted"/>
<gene>
    <name evidence="3" type="ORF">BLNAU_4703</name>
</gene>
<keyword evidence="2" id="KW-0812">Transmembrane</keyword>
<feature type="region of interest" description="Disordered" evidence="1">
    <location>
        <begin position="427"/>
        <end position="450"/>
    </location>
</feature>
<evidence type="ECO:0008006" key="5">
    <source>
        <dbReference type="Google" id="ProtNLM"/>
    </source>
</evidence>
<feature type="compositionally biased region" description="Basic and acidic residues" evidence="1">
    <location>
        <begin position="515"/>
        <end position="524"/>
    </location>
</feature>
<evidence type="ECO:0000256" key="1">
    <source>
        <dbReference type="SAM" id="MobiDB-lite"/>
    </source>
</evidence>
<evidence type="ECO:0000256" key="2">
    <source>
        <dbReference type="SAM" id="Phobius"/>
    </source>
</evidence>
<feature type="transmembrane region" description="Helical" evidence="2">
    <location>
        <begin position="34"/>
        <end position="55"/>
    </location>
</feature>
<name>A0ABQ9Y9X1_9EUKA</name>
<protein>
    <recommendedName>
        <fullName evidence="5">Transmembrane protein</fullName>
    </recommendedName>
</protein>
<keyword evidence="2" id="KW-0472">Membrane</keyword>
<feature type="transmembrane region" description="Helical" evidence="2">
    <location>
        <begin position="318"/>
        <end position="340"/>
    </location>
</feature>
<evidence type="ECO:0000313" key="3">
    <source>
        <dbReference type="EMBL" id="KAK2960486.1"/>
    </source>
</evidence>
<dbReference type="EMBL" id="JARBJD010000023">
    <property type="protein sequence ID" value="KAK2960486.1"/>
    <property type="molecule type" value="Genomic_DNA"/>
</dbReference>
<keyword evidence="2" id="KW-1133">Transmembrane helix</keyword>
<feature type="transmembrane region" description="Helical" evidence="2">
    <location>
        <begin position="244"/>
        <end position="272"/>
    </location>
</feature>
<feature type="transmembrane region" description="Helical" evidence="2">
    <location>
        <begin position="61"/>
        <end position="85"/>
    </location>
</feature>
<feature type="transmembrane region" description="Helical" evidence="2">
    <location>
        <begin position="388"/>
        <end position="407"/>
    </location>
</feature>
<feature type="transmembrane region" description="Helical" evidence="2">
    <location>
        <begin position="214"/>
        <end position="232"/>
    </location>
</feature>
<sequence length="552" mass="62903">MELERVRTPTRDCAKHKHYLPQPFGKGILVRSTIFMAVFALISLMLLIFGAIGPWTFGSNIFTSLSLVIIGVIGCVFSITLIFLTPHIHKHYQLFEFWAICIGFLRLTSTAALFLGTICILQTYIELRWFIKGGYYVRDQMLNERWIKIYEEMPDYQLMTERDSVYPNSTKLFIRGIAACVASPILFILVKIFQVGHKQQEKDRVRGYTVFTRYVFIAYTLIMDLTYYPVYGSIDQSHADINRVFYIVTLSVAIVAVVLVMIMFIFIIVFLATNTVSKAANHLLTKDQLQQMELEGGRKEQIKTYMHYMSQYTLAYRVLKAIPIVLWLSILLSATCQFILDAAANYSSTDVYKEIDNDVASFLTNWELAGLSALKGKELAQPVVCMNVYWSAIIFGVTVIFFLYETFRYATNAARFLKSYTLPSDPPAISPTNSRSSTRNTPNSRSGRTNQIINVTNIYPSYVVQTVNPLNQNERQSGINPVAFEQQEMNEDLRAPSRLHGENEYHTNADSPGGEGERRAEHVVSDPTIQHQTEWSRNPLSTAAAFPKEVIR</sequence>
<organism evidence="3 4">
    <name type="scientific">Blattamonas nauphoetae</name>
    <dbReference type="NCBI Taxonomy" id="2049346"/>
    <lineage>
        <taxon>Eukaryota</taxon>
        <taxon>Metamonada</taxon>
        <taxon>Preaxostyla</taxon>
        <taxon>Oxymonadida</taxon>
        <taxon>Blattamonas</taxon>
    </lineage>
</organism>
<feature type="region of interest" description="Disordered" evidence="1">
    <location>
        <begin position="496"/>
        <end position="552"/>
    </location>
</feature>
<dbReference type="Proteomes" id="UP001281761">
    <property type="component" value="Unassembled WGS sequence"/>
</dbReference>
<keyword evidence="4" id="KW-1185">Reference proteome</keyword>